<dbReference type="EMBL" id="CP150096">
    <property type="protein sequence ID" value="WZN48751.1"/>
    <property type="molecule type" value="Genomic_DNA"/>
</dbReference>
<keyword evidence="2" id="KW-1185">Reference proteome</keyword>
<gene>
    <name evidence="1" type="ORF">WJU22_11270</name>
</gene>
<dbReference type="RefSeq" id="WP_341843336.1">
    <property type="nucleotide sequence ID" value="NZ_CP149792.1"/>
</dbReference>
<accession>A0ABZ2Z926</accession>
<name>A0ABZ2Z926_9BACT</name>
<evidence type="ECO:0000313" key="2">
    <source>
        <dbReference type="Proteomes" id="UP001449657"/>
    </source>
</evidence>
<evidence type="ECO:0000313" key="1">
    <source>
        <dbReference type="EMBL" id="WZN48751.1"/>
    </source>
</evidence>
<proteinExistence type="predicted"/>
<organism evidence="1 2">
    <name type="scientific">Chitinophaga caseinilytica</name>
    <dbReference type="NCBI Taxonomy" id="2267521"/>
    <lineage>
        <taxon>Bacteria</taxon>
        <taxon>Pseudomonadati</taxon>
        <taxon>Bacteroidota</taxon>
        <taxon>Chitinophagia</taxon>
        <taxon>Chitinophagales</taxon>
        <taxon>Chitinophagaceae</taxon>
        <taxon>Chitinophaga</taxon>
    </lineage>
</organism>
<sequence length="197" mass="22752">MAWAGGKLVFTYLFFGQQQRIDRSFLYTGDRLTRVQYHNFDHSGQWAVTDYDSLVYNGNRLAELHVVNAGARNQLFKLYWEGGNVARCESFDVIAETIVLTGIIKYQYTDQPALARVFPPWCYFIWTGRDFAALSENERSVEEGSSAIGTLRWRNSYGHAYLTGGRLESMSWRREDFSAPATADFARQFAYQLYQTQ</sequence>
<dbReference type="Proteomes" id="UP001449657">
    <property type="component" value="Chromosome"/>
</dbReference>
<protein>
    <submittedName>
        <fullName evidence="1">Uncharacterized protein</fullName>
    </submittedName>
</protein>
<reference evidence="1 2" key="1">
    <citation type="submission" date="2024-03" db="EMBL/GenBank/DDBJ databases">
        <title>Chitinophaga caseinilytica sp. nov., a casein hydrolysing bacterium isolated from forest soil.</title>
        <authorList>
            <person name="Lee D.S."/>
            <person name="Han D.M."/>
            <person name="Baek J.H."/>
            <person name="Choi D.G."/>
            <person name="Jeon J.H."/>
            <person name="Jeon C.O."/>
        </authorList>
    </citation>
    <scope>NUCLEOTIDE SEQUENCE [LARGE SCALE GENOMIC DNA]</scope>
    <source>
        <strain evidence="1 2">KACC 19118</strain>
    </source>
</reference>